<name>A0ABR1L6D4_9PEZI</name>
<sequence length="218" mass="24272">MLRRGRRLCLGNPLERGRGWRTATGRRIGVRKTLDFRGRFFGKSLVDLRLLLALVRQSLRWPCRQTLLQRCVIFRTRRRSVAVSAKAMVVSRVPRTDGHGLSAVWGAIICGNWDTRAAKGRPFAILAHVSSQRNSALSFLGLWEALATLRAPRTDGHRAWLPCSWAGGTTRYGRPFAIGTGRRSESLALASLFKHWGAAAISCLSVARLIVETVENRG</sequence>
<proteinExistence type="predicted"/>
<evidence type="ECO:0000313" key="2">
    <source>
        <dbReference type="Proteomes" id="UP001360953"/>
    </source>
</evidence>
<dbReference type="EMBL" id="JBBPEH010000013">
    <property type="protein sequence ID" value="KAK7530799.1"/>
    <property type="molecule type" value="Genomic_DNA"/>
</dbReference>
<organism evidence="1 2">
    <name type="scientific">Phyllosticta citribraziliensis</name>
    <dbReference type="NCBI Taxonomy" id="989973"/>
    <lineage>
        <taxon>Eukaryota</taxon>
        <taxon>Fungi</taxon>
        <taxon>Dikarya</taxon>
        <taxon>Ascomycota</taxon>
        <taxon>Pezizomycotina</taxon>
        <taxon>Dothideomycetes</taxon>
        <taxon>Dothideomycetes incertae sedis</taxon>
        <taxon>Botryosphaeriales</taxon>
        <taxon>Phyllostictaceae</taxon>
        <taxon>Phyllosticta</taxon>
    </lineage>
</organism>
<comment type="caution">
    <text evidence="1">The sequence shown here is derived from an EMBL/GenBank/DDBJ whole genome shotgun (WGS) entry which is preliminary data.</text>
</comment>
<protein>
    <submittedName>
        <fullName evidence="1">Uncharacterized protein</fullName>
    </submittedName>
</protein>
<dbReference type="Proteomes" id="UP001360953">
    <property type="component" value="Unassembled WGS sequence"/>
</dbReference>
<keyword evidence="2" id="KW-1185">Reference proteome</keyword>
<dbReference type="RefSeq" id="XP_066650872.1">
    <property type="nucleotide sequence ID" value="XM_066801726.1"/>
</dbReference>
<accession>A0ABR1L6D4</accession>
<reference evidence="1 2" key="1">
    <citation type="submission" date="2024-04" db="EMBL/GenBank/DDBJ databases">
        <title>Phyllosticta paracitricarpa is synonymous to the EU quarantine fungus P. citricarpa based on phylogenomic analyses.</title>
        <authorList>
            <consortium name="Lawrence Berkeley National Laboratory"/>
            <person name="Van ingen-buijs V.A."/>
            <person name="Van westerhoven A.C."/>
            <person name="Haridas S."/>
            <person name="Skiadas P."/>
            <person name="Martin F."/>
            <person name="Groenewald J.Z."/>
            <person name="Crous P.W."/>
            <person name="Seidl M.F."/>
        </authorList>
    </citation>
    <scope>NUCLEOTIDE SEQUENCE [LARGE SCALE GENOMIC DNA]</scope>
    <source>
        <strain evidence="1 2">CPC 17464</strain>
    </source>
</reference>
<gene>
    <name evidence="1" type="ORF">J3D65DRAFT_639602</name>
</gene>
<evidence type="ECO:0000313" key="1">
    <source>
        <dbReference type="EMBL" id="KAK7530799.1"/>
    </source>
</evidence>
<dbReference type="GeneID" id="92034632"/>